<dbReference type="Gene3D" id="3.40.50.11540">
    <property type="entry name" value="NADH-ubiquinone oxidoreductase 51kDa subunit"/>
    <property type="match status" value="1"/>
</dbReference>
<comment type="cofactor">
    <cofactor evidence="1">
        <name>FMN</name>
        <dbReference type="ChEBI" id="CHEBI:58210"/>
    </cofactor>
</comment>
<dbReference type="InterPro" id="IPR001949">
    <property type="entry name" value="NADH-UbQ_OxRdtase_51kDa_CS"/>
</dbReference>
<sequence length="205" mass="22097">MAPDEIVTAVKDAGLKGRGGAGFSTGLKWSLMPKDESMNIRYLLCNADEMEPGTYKDRLLMEQLAAPAGGRYADLRVCAESVPRLHLPAREYIEAAQHLRRAIAEATEAGLLGKNILGTGFDFELFVHTGAGRYICGEETALINSLEGRRANPRSKPPFPASSGVWGKPTCVNQRRNPVQRASDPSPTASSGTRTFPPAKMLAPS</sequence>
<name>A0A377TZX0_KLEPN</name>
<dbReference type="GO" id="GO:0016491">
    <property type="term" value="F:oxidoreductase activity"/>
    <property type="evidence" value="ECO:0007669"/>
    <property type="project" value="UniProtKB-KW"/>
</dbReference>
<evidence type="ECO:0000256" key="3">
    <source>
        <dbReference type="ARBA" id="ARBA00022485"/>
    </source>
</evidence>
<evidence type="ECO:0000256" key="6">
    <source>
        <dbReference type="ARBA" id="ARBA00023014"/>
    </source>
</evidence>
<evidence type="ECO:0000256" key="4">
    <source>
        <dbReference type="ARBA" id="ARBA00022723"/>
    </source>
</evidence>
<feature type="compositionally biased region" description="Polar residues" evidence="9">
    <location>
        <begin position="183"/>
        <end position="194"/>
    </location>
</feature>
<evidence type="ECO:0000256" key="5">
    <source>
        <dbReference type="ARBA" id="ARBA00023004"/>
    </source>
</evidence>
<keyword evidence="5" id="KW-0408">Iron</keyword>
<dbReference type="GO" id="GO:0008137">
    <property type="term" value="F:NADH dehydrogenase (ubiquinone) activity"/>
    <property type="evidence" value="ECO:0007669"/>
    <property type="project" value="InterPro"/>
</dbReference>
<evidence type="ECO:0000256" key="9">
    <source>
        <dbReference type="SAM" id="MobiDB-lite"/>
    </source>
</evidence>
<dbReference type="PANTHER" id="PTHR43578">
    <property type="entry name" value="NADH-QUINONE OXIDOREDUCTASE SUBUNIT F"/>
    <property type="match status" value="1"/>
</dbReference>
<feature type="domain" description="NADH-ubiquinone oxidoreductase 51kDa subunit FMN-binding" evidence="10">
    <location>
        <begin position="10"/>
        <end position="165"/>
    </location>
</feature>
<feature type="region of interest" description="Disordered" evidence="9">
    <location>
        <begin position="148"/>
        <end position="205"/>
    </location>
</feature>
<evidence type="ECO:0000256" key="8">
    <source>
        <dbReference type="ARBA" id="ARBA00032787"/>
    </source>
</evidence>
<evidence type="ECO:0000259" key="10">
    <source>
        <dbReference type="Pfam" id="PF01512"/>
    </source>
</evidence>
<dbReference type="InterPro" id="IPR011538">
    <property type="entry name" value="Nuo51_FMN-bd"/>
</dbReference>
<dbReference type="GO" id="GO:0051539">
    <property type="term" value="F:4 iron, 4 sulfur cluster binding"/>
    <property type="evidence" value="ECO:0007669"/>
    <property type="project" value="UniProtKB-KW"/>
</dbReference>
<dbReference type="InterPro" id="IPR037225">
    <property type="entry name" value="Nuo51_FMN-bd_sf"/>
</dbReference>
<reference evidence="11 12" key="1">
    <citation type="submission" date="2018-06" db="EMBL/GenBank/DDBJ databases">
        <authorList>
            <consortium name="Pathogen Informatics"/>
            <person name="Doyle S."/>
        </authorList>
    </citation>
    <scope>NUCLEOTIDE SEQUENCE [LARGE SCALE GENOMIC DNA]</scope>
    <source>
        <strain evidence="11 12">NCTC9140</strain>
    </source>
</reference>
<dbReference type="AlphaFoldDB" id="A0A377TZX0"/>
<proteinExistence type="predicted"/>
<evidence type="ECO:0000256" key="1">
    <source>
        <dbReference type="ARBA" id="ARBA00001917"/>
    </source>
</evidence>
<dbReference type="GO" id="GO:0010181">
    <property type="term" value="F:FMN binding"/>
    <property type="evidence" value="ECO:0007669"/>
    <property type="project" value="InterPro"/>
</dbReference>
<accession>A0A377TZX0</accession>
<keyword evidence="6" id="KW-0411">Iron-sulfur</keyword>
<keyword evidence="11" id="KW-0830">Ubiquinone</keyword>
<keyword evidence="4" id="KW-0479">Metal-binding</keyword>
<evidence type="ECO:0000313" key="12">
    <source>
        <dbReference type="Proteomes" id="UP000254938"/>
    </source>
</evidence>
<protein>
    <recommendedName>
        <fullName evidence="2">NADH-quinone oxidoreductase subunit F</fullName>
    </recommendedName>
    <alternativeName>
        <fullName evidence="7">NADH dehydrogenase I subunit F</fullName>
    </alternativeName>
    <alternativeName>
        <fullName evidence="8">NDH-1 subunit F</fullName>
    </alternativeName>
</protein>
<dbReference type="PROSITE" id="PS00644">
    <property type="entry name" value="COMPLEX1_51K_1"/>
    <property type="match status" value="1"/>
</dbReference>
<keyword evidence="3" id="KW-0004">4Fe-4S</keyword>
<dbReference type="Pfam" id="PF01512">
    <property type="entry name" value="Complex1_51K"/>
    <property type="match status" value="1"/>
</dbReference>
<dbReference type="GO" id="GO:0046872">
    <property type="term" value="F:metal ion binding"/>
    <property type="evidence" value="ECO:0007669"/>
    <property type="project" value="UniProtKB-KW"/>
</dbReference>
<keyword evidence="11" id="KW-0560">Oxidoreductase</keyword>
<dbReference type="EMBL" id="UGKQ01000007">
    <property type="protein sequence ID" value="STS84118.1"/>
    <property type="molecule type" value="Genomic_DNA"/>
</dbReference>
<dbReference type="Proteomes" id="UP000254938">
    <property type="component" value="Unassembled WGS sequence"/>
</dbReference>
<evidence type="ECO:0000313" key="11">
    <source>
        <dbReference type="EMBL" id="STS84118.1"/>
    </source>
</evidence>
<gene>
    <name evidence="11" type="primary">nuoF_3</name>
    <name evidence="11" type="ORF">NCTC9140_05904</name>
</gene>
<dbReference type="PANTHER" id="PTHR43578:SF3">
    <property type="entry name" value="NADH-QUINONE OXIDOREDUCTASE SUBUNIT F"/>
    <property type="match status" value="1"/>
</dbReference>
<organism evidence="11 12">
    <name type="scientific">Klebsiella pneumoniae</name>
    <dbReference type="NCBI Taxonomy" id="573"/>
    <lineage>
        <taxon>Bacteria</taxon>
        <taxon>Pseudomonadati</taxon>
        <taxon>Pseudomonadota</taxon>
        <taxon>Gammaproteobacteria</taxon>
        <taxon>Enterobacterales</taxon>
        <taxon>Enterobacteriaceae</taxon>
        <taxon>Klebsiella/Raoultella group</taxon>
        <taxon>Klebsiella</taxon>
        <taxon>Klebsiella pneumoniae complex</taxon>
    </lineage>
</organism>
<evidence type="ECO:0000256" key="7">
    <source>
        <dbReference type="ARBA" id="ARBA00031578"/>
    </source>
</evidence>
<dbReference type="SUPFAM" id="SSF142019">
    <property type="entry name" value="Nqo1 FMN-binding domain-like"/>
    <property type="match status" value="1"/>
</dbReference>
<evidence type="ECO:0000256" key="2">
    <source>
        <dbReference type="ARBA" id="ARBA00019901"/>
    </source>
</evidence>